<dbReference type="Proteomes" id="UP001153636">
    <property type="component" value="Chromosome 4"/>
</dbReference>
<reference evidence="2" key="1">
    <citation type="submission" date="2022-01" db="EMBL/GenBank/DDBJ databases">
        <authorList>
            <person name="King R."/>
        </authorList>
    </citation>
    <scope>NUCLEOTIDE SEQUENCE</scope>
</reference>
<feature type="compositionally biased region" description="Acidic residues" evidence="1">
    <location>
        <begin position="135"/>
        <end position="156"/>
    </location>
</feature>
<dbReference type="AlphaFoldDB" id="A0A9P0CWC7"/>
<dbReference type="OrthoDB" id="6781249at2759"/>
<feature type="compositionally biased region" description="Basic residues" evidence="1">
    <location>
        <begin position="119"/>
        <end position="128"/>
    </location>
</feature>
<proteinExistence type="predicted"/>
<evidence type="ECO:0000313" key="2">
    <source>
        <dbReference type="EMBL" id="CAH1109501.1"/>
    </source>
</evidence>
<dbReference type="EMBL" id="OV651816">
    <property type="protein sequence ID" value="CAH1109501.1"/>
    <property type="molecule type" value="Genomic_DNA"/>
</dbReference>
<feature type="region of interest" description="Disordered" evidence="1">
    <location>
        <begin position="116"/>
        <end position="162"/>
    </location>
</feature>
<accession>A0A9P0CWC7</accession>
<protein>
    <submittedName>
        <fullName evidence="2">Uncharacterized protein</fullName>
    </submittedName>
</protein>
<gene>
    <name evidence="2" type="ORF">PSYICH_LOCUS10712</name>
</gene>
<name>A0A9P0CWC7_9CUCU</name>
<evidence type="ECO:0000313" key="3">
    <source>
        <dbReference type="Proteomes" id="UP001153636"/>
    </source>
</evidence>
<keyword evidence="3" id="KW-1185">Reference proteome</keyword>
<sequence length="162" mass="18979">MFEKQDLVQCAEVFKNSNSTPQEVITHGIRFLLSMYGAPKKTTCLDTFRYACLVKNTRNKKQVQLACLPPTSAAAHQHLLQHPLIVKDGLAPMLNHQHLRTRLIPTRRHAMYHYSANLHAHRMKKSKEKKKERGEEEEEERKEEEEQVEEEAEVFENYDSHE</sequence>
<organism evidence="2 3">
    <name type="scientific">Psylliodes chrysocephalus</name>
    <dbReference type="NCBI Taxonomy" id="3402493"/>
    <lineage>
        <taxon>Eukaryota</taxon>
        <taxon>Metazoa</taxon>
        <taxon>Ecdysozoa</taxon>
        <taxon>Arthropoda</taxon>
        <taxon>Hexapoda</taxon>
        <taxon>Insecta</taxon>
        <taxon>Pterygota</taxon>
        <taxon>Neoptera</taxon>
        <taxon>Endopterygota</taxon>
        <taxon>Coleoptera</taxon>
        <taxon>Polyphaga</taxon>
        <taxon>Cucujiformia</taxon>
        <taxon>Chrysomeloidea</taxon>
        <taxon>Chrysomelidae</taxon>
        <taxon>Galerucinae</taxon>
        <taxon>Alticini</taxon>
        <taxon>Psylliodes</taxon>
    </lineage>
</organism>
<evidence type="ECO:0000256" key="1">
    <source>
        <dbReference type="SAM" id="MobiDB-lite"/>
    </source>
</evidence>